<comment type="caution">
    <text evidence="8">The sequence shown here is derived from an EMBL/GenBank/DDBJ whole genome shotgun (WGS) entry which is preliminary data.</text>
</comment>
<dbReference type="InterPro" id="IPR000933">
    <property type="entry name" value="Glyco_hydro_29"/>
</dbReference>
<organism evidence="8 9">
    <name type="scientific">Gilvirhabdus luticola</name>
    <dbReference type="NCBI Taxonomy" id="3079858"/>
    <lineage>
        <taxon>Bacteria</taxon>
        <taxon>Pseudomonadati</taxon>
        <taxon>Bacteroidota</taxon>
        <taxon>Flavobacteriia</taxon>
        <taxon>Flavobacteriales</taxon>
        <taxon>Flavobacteriaceae</taxon>
        <taxon>Gilvirhabdus</taxon>
    </lineage>
</organism>
<dbReference type="RefSeq" id="WP_316663074.1">
    <property type="nucleotide sequence ID" value="NZ_JAWHTF010000008.1"/>
</dbReference>
<dbReference type="PIRSF" id="PIRSF001092">
    <property type="entry name" value="Alpha-L-fucosidase"/>
    <property type="match status" value="1"/>
</dbReference>
<dbReference type="EMBL" id="JAWHTF010000008">
    <property type="protein sequence ID" value="MDU8886976.1"/>
    <property type="molecule type" value="Genomic_DNA"/>
</dbReference>
<dbReference type="PANTHER" id="PTHR10030:SF37">
    <property type="entry name" value="ALPHA-L-FUCOSIDASE-RELATED"/>
    <property type="match status" value="1"/>
</dbReference>
<keyword evidence="4" id="KW-0732">Signal</keyword>
<gene>
    <name evidence="8" type="ORF">RXV94_12465</name>
</gene>
<dbReference type="PANTHER" id="PTHR10030">
    <property type="entry name" value="ALPHA-L-FUCOSIDASE"/>
    <property type="match status" value="1"/>
</dbReference>
<dbReference type="Gene3D" id="3.20.20.80">
    <property type="entry name" value="Glycosidases"/>
    <property type="match status" value="1"/>
</dbReference>
<evidence type="ECO:0000256" key="5">
    <source>
        <dbReference type="ARBA" id="ARBA00022801"/>
    </source>
</evidence>
<keyword evidence="5" id="KW-0378">Hydrolase</keyword>
<name>A0ABU3U9I3_9FLAO</name>
<evidence type="ECO:0000256" key="6">
    <source>
        <dbReference type="ARBA" id="ARBA00023295"/>
    </source>
</evidence>
<proteinExistence type="inferred from homology"/>
<evidence type="ECO:0000313" key="8">
    <source>
        <dbReference type="EMBL" id="MDU8886976.1"/>
    </source>
</evidence>
<evidence type="ECO:0000256" key="3">
    <source>
        <dbReference type="ARBA" id="ARBA00012662"/>
    </source>
</evidence>
<dbReference type="EC" id="3.2.1.51" evidence="3"/>
<accession>A0ABU3U9I3</accession>
<feature type="domain" description="Glycoside hydrolase family 29 N-terminal" evidence="7">
    <location>
        <begin position="15"/>
        <end position="359"/>
    </location>
</feature>
<evidence type="ECO:0000259" key="7">
    <source>
        <dbReference type="Pfam" id="PF01120"/>
    </source>
</evidence>
<evidence type="ECO:0000313" key="9">
    <source>
        <dbReference type="Proteomes" id="UP001268651"/>
    </source>
</evidence>
<dbReference type="InterPro" id="IPR057739">
    <property type="entry name" value="Glyco_hydro_29_N"/>
</dbReference>
<dbReference type="SUPFAM" id="SSF51445">
    <property type="entry name" value="(Trans)glycosidases"/>
    <property type="match status" value="1"/>
</dbReference>
<evidence type="ECO:0000256" key="2">
    <source>
        <dbReference type="ARBA" id="ARBA00007951"/>
    </source>
</evidence>
<evidence type="ECO:0000256" key="1">
    <source>
        <dbReference type="ARBA" id="ARBA00004071"/>
    </source>
</evidence>
<sequence length="447" mass="52053">MIKKNIFILFGLFIINQSVISQESYVPSEENMQARTWFQDAKFGMFIHWGVYSTLGDAEWVMQNQNIPIDRYELLPTFFNPIEFDAKQVVSLAKSSGMKYITITTKHHDGFAMYNSKVSDYNIVKATPFGRDIFRELEQECKRQNIKLFAYYSQLDWHHPDYFPRGWTGRKTGRPESGNWDNYLKYQDAQIKELAENYDIAGFWFDGWWDQAPHKEDWHKAVPYRIDGINWNLERTYKMIHDINSALLIGNNHHELPIPGEDFQMFEKDLPGKNTTGFGTTEIGELPLETCETINHSWGFNLQDGNHKSVRQLIQYLVNAAGRNSNFLLNVGPMPNGKIQDEHVKRLLEVGDWLKQFGETIYGTKSGIIEPTDKFVSTQKDNTLYLHIIDSDLNEIVIPNFKNKIKSIAFFKDKTPIIFTLKKGVLKFVIEEHQMDKIDTIVEIILK</sequence>
<keyword evidence="6" id="KW-0326">Glycosidase</keyword>
<keyword evidence="9" id="KW-1185">Reference proteome</keyword>
<protein>
    <recommendedName>
        <fullName evidence="3">alpha-L-fucosidase</fullName>
        <ecNumber evidence="3">3.2.1.51</ecNumber>
    </recommendedName>
</protein>
<evidence type="ECO:0000256" key="4">
    <source>
        <dbReference type="ARBA" id="ARBA00022729"/>
    </source>
</evidence>
<dbReference type="InterPro" id="IPR016286">
    <property type="entry name" value="FUC_metazoa-typ"/>
</dbReference>
<reference evidence="8 9" key="1">
    <citation type="submission" date="2023-10" db="EMBL/GenBank/DDBJ databases">
        <title>Marimonas sp. nov. isolated from tidal mud flat.</title>
        <authorList>
            <person name="Jaincy N.J."/>
            <person name="Srinivasan S."/>
            <person name="Lee S.-S."/>
        </authorList>
    </citation>
    <scope>NUCLEOTIDE SEQUENCE [LARGE SCALE GENOMIC DNA]</scope>
    <source>
        <strain evidence="8 9">MJ-SS3</strain>
    </source>
</reference>
<dbReference type="Proteomes" id="UP001268651">
    <property type="component" value="Unassembled WGS sequence"/>
</dbReference>
<comment type="similarity">
    <text evidence="2">Belongs to the glycosyl hydrolase 29 family.</text>
</comment>
<dbReference type="Pfam" id="PF01120">
    <property type="entry name" value="Alpha_L_fucos"/>
    <property type="match status" value="1"/>
</dbReference>
<dbReference type="InterPro" id="IPR017853">
    <property type="entry name" value="GH"/>
</dbReference>
<comment type="function">
    <text evidence="1">Alpha-L-fucosidase is responsible for hydrolyzing the alpha-1,6-linked fucose joined to the reducing-end N-acetylglucosamine of the carbohydrate moieties of glycoproteins.</text>
</comment>
<dbReference type="SMART" id="SM00812">
    <property type="entry name" value="Alpha_L_fucos"/>
    <property type="match status" value="1"/>
</dbReference>